<gene>
    <name evidence="1" type="ORF">KGMB02408_05440</name>
</gene>
<dbReference type="Proteomes" id="UP000288079">
    <property type="component" value="Unassembled WGS sequence"/>
</dbReference>
<proteinExistence type="predicted"/>
<protein>
    <submittedName>
        <fullName evidence="1">Uncharacterized protein</fullName>
    </submittedName>
</protein>
<reference evidence="1 2" key="1">
    <citation type="submission" date="2018-10" db="EMBL/GenBank/DDBJ databases">
        <title>Draft Genome Sequence of Bacteroides sp. KCTC 15687.</title>
        <authorList>
            <person name="Yu S.Y."/>
            <person name="Kim J.S."/>
            <person name="Oh B.S."/>
            <person name="Park S.H."/>
            <person name="Kang S.W."/>
            <person name="Park J.E."/>
            <person name="Choi S.H."/>
            <person name="Han K.I."/>
            <person name="Lee K.C."/>
            <person name="Eom M.K."/>
            <person name="Suh M.K."/>
            <person name="Lee D.H."/>
            <person name="Yoon H."/>
            <person name="Kim B."/>
            <person name="Yang S.J."/>
            <person name="Lee J.S."/>
            <person name="Lee J.H."/>
        </authorList>
    </citation>
    <scope>NUCLEOTIDE SEQUENCE [LARGE SCALE GENOMIC DNA]</scope>
    <source>
        <strain evidence="1 2">KCTC 15687</strain>
    </source>
</reference>
<comment type="caution">
    <text evidence="1">The sequence shown here is derived from an EMBL/GenBank/DDBJ whole genome shotgun (WGS) entry which is preliminary data.</text>
</comment>
<evidence type="ECO:0000313" key="1">
    <source>
        <dbReference type="EMBL" id="GCB33599.1"/>
    </source>
</evidence>
<sequence>MTPNFQTLKLTDMWNETDFPEYGRQCELITPWRGYHRGTIIAKTAKGFTVQFSSGAEIDVYEDEIKFD</sequence>
<evidence type="ECO:0000313" key="2">
    <source>
        <dbReference type="Proteomes" id="UP000288079"/>
    </source>
</evidence>
<dbReference type="EMBL" id="BHWB01000002">
    <property type="protein sequence ID" value="GCB33599.1"/>
    <property type="molecule type" value="Genomic_DNA"/>
</dbReference>
<accession>A0A401LQ44</accession>
<name>A0A401LQ44_9BACE</name>
<keyword evidence="2" id="KW-1185">Reference proteome</keyword>
<organism evidence="1 2">
    <name type="scientific">Bacteroides faecalis</name>
    <dbReference type="NCBI Taxonomy" id="2447885"/>
    <lineage>
        <taxon>Bacteria</taxon>
        <taxon>Pseudomonadati</taxon>
        <taxon>Bacteroidota</taxon>
        <taxon>Bacteroidia</taxon>
        <taxon>Bacteroidales</taxon>
        <taxon>Bacteroidaceae</taxon>
        <taxon>Bacteroides</taxon>
    </lineage>
</organism>
<dbReference type="AlphaFoldDB" id="A0A401LQ44"/>